<dbReference type="SMART" id="SM00290">
    <property type="entry name" value="ZnF_UBP"/>
    <property type="match status" value="2"/>
</dbReference>
<keyword evidence="8 11" id="KW-0378">Hydrolase</keyword>
<feature type="region of interest" description="Disordered" evidence="17">
    <location>
        <begin position="693"/>
        <end position="735"/>
    </location>
</feature>
<feature type="binding site" evidence="14">
    <location>
        <position position="180"/>
    </location>
    <ligand>
        <name>Zn(2+)</name>
        <dbReference type="ChEBI" id="CHEBI:29105"/>
    </ligand>
</feature>
<dbReference type="GO" id="GO:0005829">
    <property type="term" value="C:cytosol"/>
    <property type="evidence" value="ECO:0007669"/>
    <property type="project" value="TreeGrafter"/>
</dbReference>
<evidence type="ECO:0000256" key="3">
    <source>
        <dbReference type="ARBA" id="ARBA00022670"/>
    </source>
</evidence>
<evidence type="ECO:0000256" key="4">
    <source>
        <dbReference type="ARBA" id="ARBA00022723"/>
    </source>
</evidence>
<dbReference type="InterPro" id="IPR001394">
    <property type="entry name" value="Peptidase_C19_UCH"/>
</dbReference>
<dbReference type="SUPFAM" id="SSF54001">
    <property type="entry name" value="Cysteine proteinases"/>
    <property type="match status" value="1"/>
</dbReference>
<organism evidence="21 22">
    <name type="scientific">Saitozyma podzolica</name>
    <dbReference type="NCBI Taxonomy" id="1890683"/>
    <lineage>
        <taxon>Eukaryota</taxon>
        <taxon>Fungi</taxon>
        <taxon>Dikarya</taxon>
        <taxon>Basidiomycota</taxon>
        <taxon>Agaricomycotina</taxon>
        <taxon>Tremellomycetes</taxon>
        <taxon>Tremellales</taxon>
        <taxon>Trimorphomycetaceae</taxon>
        <taxon>Saitozyma</taxon>
    </lineage>
</organism>
<feature type="active site" description="Nucleophile" evidence="12">
    <location>
        <position position="316"/>
    </location>
</feature>
<evidence type="ECO:0000256" key="17">
    <source>
        <dbReference type="SAM" id="MobiDB-lite"/>
    </source>
</evidence>
<evidence type="ECO:0000313" key="21">
    <source>
        <dbReference type="EMBL" id="RSH95281.1"/>
    </source>
</evidence>
<dbReference type="FunFam" id="1.10.8.10:FF:000118">
    <property type="entry name" value="Ubiquitin carboxyl-terminal hydrolase"/>
    <property type="match status" value="1"/>
</dbReference>
<feature type="binding site" evidence="14">
    <location>
        <position position="213"/>
    </location>
    <ligand>
        <name>Zn(2+)</name>
        <dbReference type="ChEBI" id="CHEBI:29105"/>
    </ligand>
</feature>
<feature type="domain" description="USP" evidence="19">
    <location>
        <begin position="307"/>
        <end position="809"/>
    </location>
</feature>
<dbReference type="GO" id="GO:0006508">
    <property type="term" value="P:proteolysis"/>
    <property type="evidence" value="ECO:0007669"/>
    <property type="project" value="UniProtKB-KW"/>
</dbReference>
<dbReference type="Pfam" id="PF00443">
    <property type="entry name" value="UCH"/>
    <property type="match status" value="1"/>
</dbReference>
<keyword evidence="3 11" id="KW-0645">Protease</keyword>
<dbReference type="PROSITE" id="PS50271">
    <property type="entry name" value="ZF_UBP"/>
    <property type="match status" value="2"/>
</dbReference>
<comment type="caution">
    <text evidence="21">The sequence shown here is derived from an EMBL/GenBank/DDBJ whole genome shotgun (WGS) entry which is preliminary data.</text>
</comment>
<evidence type="ECO:0000256" key="16">
    <source>
        <dbReference type="RuleBase" id="RU366025"/>
    </source>
</evidence>
<dbReference type="Proteomes" id="UP000279259">
    <property type="component" value="Unassembled WGS sequence"/>
</dbReference>
<keyword evidence="9 11" id="KW-0788">Thiol protease</keyword>
<keyword evidence="10 11" id="KW-0862">Zinc</keyword>
<dbReference type="GO" id="GO:0016579">
    <property type="term" value="P:protein deubiquitination"/>
    <property type="evidence" value="ECO:0007669"/>
    <property type="project" value="InterPro"/>
</dbReference>
<gene>
    <name evidence="21" type="ORF">EHS25_000368</name>
</gene>
<dbReference type="CDD" id="cd02658">
    <property type="entry name" value="Peptidase_C19B"/>
    <property type="match status" value="1"/>
</dbReference>
<dbReference type="EMBL" id="RSCD01000001">
    <property type="protein sequence ID" value="RSH95281.1"/>
    <property type="molecule type" value="Genomic_DNA"/>
</dbReference>
<dbReference type="InterPro" id="IPR018200">
    <property type="entry name" value="USP_CS"/>
</dbReference>
<keyword evidence="4 11" id="KW-0479">Metal-binding</keyword>
<dbReference type="InterPro" id="IPR009060">
    <property type="entry name" value="UBA-like_sf"/>
</dbReference>
<dbReference type="InterPro" id="IPR041432">
    <property type="entry name" value="UBP13_Znf-UBP_var"/>
</dbReference>
<dbReference type="Gene3D" id="3.30.40.10">
    <property type="entry name" value="Zinc/RING finger domain, C3HC4 (zinc finger)"/>
    <property type="match status" value="2"/>
</dbReference>
<feature type="binding site" evidence="14">
    <location>
        <position position="183"/>
    </location>
    <ligand>
        <name>Zn(2+)</name>
        <dbReference type="ChEBI" id="CHEBI:29105"/>
    </ligand>
</feature>
<accession>A0A427YW98</accession>
<dbReference type="PROSITE" id="PS00973">
    <property type="entry name" value="USP_2"/>
    <property type="match status" value="1"/>
</dbReference>
<feature type="active site" description="Proton acceptor" evidence="12">
    <location>
        <position position="756"/>
    </location>
</feature>
<evidence type="ECO:0000259" key="18">
    <source>
        <dbReference type="PROSITE" id="PS50030"/>
    </source>
</evidence>
<dbReference type="FunFam" id="3.30.40.10:FF:000587">
    <property type="entry name" value="Ubiquitin carboxyl-terminal hydrolase"/>
    <property type="match status" value="1"/>
</dbReference>
<dbReference type="Gene3D" id="3.90.70.10">
    <property type="entry name" value="Cysteine proteinases"/>
    <property type="match status" value="1"/>
</dbReference>
<dbReference type="Gene3D" id="1.10.8.10">
    <property type="entry name" value="DNA helicase RuvA subunit, C-terminal domain"/>
    <property type="match status" value="2"/>
</dbReference>
<keyword evidence="6 15" id="KW-0863">Zinc-finger</keyword>
<evidence type="ECO:0000256" key="11">
    <source>
        <dbReference type="PIRNR" id="PIRNR016308"/>
    </source>
</evidence>
<dbReference type="CDD" id="cd14385">
    <property type="entry name" value="UBA1_spUBP14_like"/>
    <property type="match status" value="1"/>
</dbReference>
<evidence type="ECO:0000256" key="15">
    <source>
        <dbReference type="PROSITE-ProRule" id="PRU00502"/>
    </source>
</evidence>
<keyword evidence="5" id="KW-0677">Repeat</keyword>
<dbReference type="PROSITE" id="PS50235">
    <property type="entry name" value="USP_3"/>
    <property type="match status" value="1"/>
</dbReference>
<dbReference type="InterPro" id="IPR001607">
    <property type="entry name" value="Znf_UBP"/>
</dbReference>
<feature type="domain" description="UBP-type" evidence="20">
    <location>
        <begin position="1"/>
        <end position="111"/>
    </location>
</feature>
<sequence length="809" mass="88893">MSCKHVEAIAAELKPPSPHQQVHREECTLCFDGQDDPEGVLVCLTCFNGGCSAEGRRHAFLHHEKTKHPLGVVIKRARKEPKKRDSHEPPMKKLAITAPTDDELYSYSTSVRCFGCSSVGEAVHSDDPKIDAVVKGIMTALSSAQQSEVKAWEEEILACEHTLTLHQEPLINAGDLPTQCTECDLNSNLWLCLTCGFANCGRQQFGGVGGNGHALQHWQETGHPVGVKLGTITPEGTGDIYCYACDDAKVDPELANHLHTFGIEVMGQTKTEKSMTELQLEHNLKFDFSMTGDDGRELEPVFGRGLTGFKNLGNSCYMASVLQALFALPAFRQRYYTETALSHFQTCENPLPASCLECQMLKVADGLISGRYSHIARVPPPSHSDFDAPESPKFQEGIRPSQFKALIGKGHEEFSTMRQQDSEEFLQHLLTKLRAEAKRQGRDEKSEATEIVRFGMEQRLQCTECKRVGYKVDAVDLASLPVEAIERGVNEDGKKLYQEQRLEGCIDALCAKEELADYSCSNCGRKVKAEKSTSFKTFPDLLVLHMKKFQLVNWLPTKLDIPVQVPDTLSLDAYLGKGRQPGEEELDVESSSASTQPEFNVEALSQLEAMGFPTVRCQKALLATGNSSADLAAGWLFEHMDDPDIDAPIATSGPASNEPSADQIAMIVDMGFSPNQARKALKQADGNPERAIEWLFSNPDDPGEEASASASASAHPVSNPTESTSEPDVGGSASPPAKYRLKAFISHKGPSVHSGHYVATVRQPQSGLQDEKESEDEWVLFNDEKVVRAPKAGGEEMRSLAYLYVYERV</sequence>
<feature type="binding site" evidence="13">
    <location>
        <position position="246"/>
    </location>
    <ligand>
        <name>substrate</name>
    </ligand>
</feature>
<evidence type="ECO:0000313" key="22">
    <source>
        <dbReference type="Proteomes" id="UP000279259"/>
    </source>
</evidence>
<proteinExistence type="inferred from homology"/>
<dbReference type="InterPro" id="IPR013083">
    <property type="entry name" value="Znf_RING/FYVE/PHD"/>
</dbReference>
<dbReference type="PANTHER" id="PTHR24006:SF664">
    <property type="entry name" value="UBIQUITIN CARBOXYL-TERMINAL HYDROLASE"/>
    <property type="match status" value="1"/>
</dbReference>
<dbReference type="Pfam" id="PF00627">
    <property type="entry name" value="UBA"/>
    <property type="match status" value="2"/>
</dbReference>
<evidence type="ECO:0000256" key="7">
    <source>
        <dbReference type="ARBA" id="ARBA00022786"/>
    </source>
</evidence>
<dbReference type="STRING" id="1890683.A0A427YW98"/>
<dbReference type="PROSITE" id="PS50030">
    <property type="entry name" value="UBA"/>
    <property type="match status" value="2"/>
</dbReference>
<evidence type="ECO:0000256" key="2">
    <source>
        <dbReference type="ARBA" id="ARBA00009085"/>
    </source>
</evidence>
<evidence type="ECO:0000256" key="10">
    <source>
        <dbReference type="ARBA" id="ARBA00022833"/>
    </source>
</evidence>
<name>A0A427YW98_9TREE</name>
<dbReference type="InterPro" id="IPR015940">
    <property type="entry name" value="UBA"/>
</dbReference>
<evidence type="ECO:0000256" key="12">
    <source>
        <dbReference type="PIRSR" id="PIRSR016308-1"/>
    </source>
</evidence>
<evidence type="ECO:0000256" key="8">
    <source>
        <dbReference type="ARBA" id="ARBA00022801"/>
    </source>
</evidence>
<protein>
    <recommendedName>
        <fullName evidence="11 16">Ubiquitin carboxyl-terminal hydrolase</fullName>
        <ecNumber evidence="11 16">3.4.19.12</ecNumber>
    </recommendedName>
</protein>
<feature type="binding site" evidence="13">
    <location>
        <position position="241"/>
    </location>
    <ligand>
        <name>substrate</name>
    </ligand>
</feature>
<dbReference type="CDD" id="cd14386">
    <property type="entry name" value="UBA2_UBP5"/>
    <property type="match status" value="1"/>
</dbReference>
<dbReference type="Pfam" id="PF17807">
    <property type="entry name" value="zf-UBP_var"/>
    <property type="match status" value="1"/>
</dbReference>
<keyword evidence="22" id="KW-1185">Reference proteome</keyword>
<feature type="binding site" evidence="13">
    <location>
        <begin position="202"/>
        <end position="205"/>
    </location>
    <ligand>
        <name>substrate</name>
    </ligand>
</feature>
<comment type="catalytic activity">
    <reaction evidence="1 11 16">
        <text>Thiol-dependent hydrolysis of ester, thioester, amide, peptide and isopeptide bonds formed by the C-terminal Gly of ubiquitin (a 76-residue protein attached to proteins as an intracellular targeting signal).</text>
        <dbReference type="EC" id="3.4.19.12"/>
    </reaction>
</comment>
<comment type="similarity">
    <text evidence="2 11 16">Belongs to the peptidase C19 family.</text>
</comment>
<dbReference type="InterPro" id="IPR016652">
    <property type="entry name" value="Ubiquitinyl_hydrolase"/>
</dbReference>
<feature type="domain" description="UBP-type" evidence="20">
    <location>
        <begin position="157"/>
        <end position="265"/>
    </location>
</feature>
<dbReference type="InterPro" id="IPR028889">
    <property type="entry name" value="USP"/>
</dbReference>
<keyword evidence="7 11" id="KW-0833">Ubl conjugation pathway</keyword>
<dbReference type="PROSITE" id="PS00972">
    <property type="entry name" value="USP_1"/>
    <property type="match status" value="1"/>
</dbReference>
<dbReference type="GO" id="GO:0005634">
    <property type="term" value="C:nucleus"/>
    <property type="evidence" value="ECO:0007669"/>
    <property type="project" value="TreeGrafter"/>
</dbReference>
<evidence type="ECO:0000256" key="5">
    <source>
        <dbReference type="ARBA" id="ARBA00022737"/>
    </source>
</evidence>
<feature type="binding site" evidence="13">
    <location>
        <position position="190"/>
    </location>
    <ligand>
        <name>substrate</name>
    </ligand>
</feature>
<dbReference type="OrthoDB" id="361536at2759"/>
<dbReference type="SMART" id="SM00165">
    <property type="entry name" value="UBA"/>
    <property type="match status" value="2"/>
</dbReference>
<feature type="domain" description="UBA" evidence="18">
    <location>
        <begin position="655"/>
        <end position="698"/>
    </location>
</feature>
<dbReference type="PIRSF" id="PIRSF016308">
    <property type="entry name" value="UBP"/>
    <property type="match status" value="1"/>
</dbReference>
<dbReference type="AlphaFoldDB" id="A0A427YW98"/>
<feature type="domain" description="UBA" evidence="18">
    <location>
        <begin position="598"/>
        <end position="639"/>
    </location>
</feature>
<evidence type="ECO:0000259" key="19">
    <source>
        <dbReference type="PROSITE" id="PS50235"/>
    </source>
</evidence>
<feature type="binding site" evidence="14">
    <location>
        <position position="200"/>
    </location>
    <ligand>
        <name>Zn(2+)</name>
        <dbReference type="ChEBI" id="CHEBI:29105"/>
    </ligand>
</feature>
<dbReference type="FunFam" id="1.10.8.10:FF:000103">
    <property type="entry name" value="Ubiquitin carboxyl-terminal hydrolase"/>
    <property type="match status" value="1"/>
</dbReference>
<evidence type="ECO:0000256" key="6">
    <source>
        <dbReference type="ARBA" id="ARBA00022771"/>
    </source>
</evidence>
<dbReference type="GO" id="GO:0004843">
    <property type="term" value="F:cysteine-type deubiquitinase activity"/>
    <property type="evidence" value="ECO:0007669"/>
    <property type="project" value="UniProtKB-UniRule"/>
</dbReference>
<dbReference type="PANTHER" id="PTHR24006">
    <property type="entry name" value="UBIQUITIN CARBOXYL-TERMINAL HYDROLASE"/>
    <property type="match status" value="1"/>
</dbReference>
<dbReference type="GO" id="GO:0008270">
    <property type="term" value="F:zinc ion binding"/>
    <property type="evidence" value="ECO:0007669"/>
    <property type="project" value="UniProtKB-UniRule"/>
</dbReference>
<evidence type="ECO:0000256" key="13">
    <source>
        <dbReference type="PIRSR" id="PIRSR016308-2"/>
    </source>
</evidence>
<reference evidence="21 22" key="1">
    <citation type="submission" date="2018-11" db="EMBL/GenBank/DDBJ databases">
        <title>Genome sequence of Saitozyma podzolica DSM 27192.</title>
        <authorList>
            <person name="Aliyu H."/>
            <person name="Gorte O."/>
            <person name="Ochsenreither K."/>
        </authorList>
    </citation>
    <scope>NUCLEOTIDE SEQUENCE [LARGE SCALE GENOMIC DNA]</scope>
    <source>
        <strain evidence="21 22">DSM 27192</strain>
    </source>
</reference>
<evidence type="ECO:0000259" key="20">
    <source>
        <dbReference type="PROSITE" id="PS50271"/>
    </source>
</evidence>
<dbReference type="SUPFAM" id="SSF57850">
    <property type="entry name" value="RING/U-box"/>
    <property type="match status" value="2"/>
</dbReference>
<evidence type="ECO:0000256" key="9">
    <source>
        <dbReference type="ARBA" id="ARBA00022807"/>
    </source>
</evidence>
<dbReference type="InterPro" id="IPR050164">
    <property type="entry name" value="Peptidase_C19"/>
</dbReference>
<dbReference type="EC" id="3.4.19.12" evidence="11 16"/>
<evidence type="ECO:0000256" key="14">
    <source>
        <dbReference type="PIRSR" id="PIRSR016308-3"/>
    </source>
</evidence>
<feature type="compositionally biased region" description="Polar residues" evidence="17">
    <location>
        <begin position="716"/>
        <end position="726"/>
    </location>
</feature>
<dbReference type="FunFam" id="3.30.40.10:FF:000396">
    <property type="entry name" value="Ubiquitin carboxyl-terminal hydrolase"/>
    <property type="match status" value="1"/>
</dbReference>
<dbReference type="SUPFAM" id="SSF46934">
    <property type="entry name" value="UBA-like"/>
    <property type="match status" value="1"/>
</dbReference>
<dbReference type="Pfam" id="PF02148">
    <property type="entry name" value="zf-UBP"/>
    <property type="match status" value="1"/>
</dbReference>
<feature type="binding site" evidence="13">
    <location>
        <position position="243"/>
    </location>
    <ligand>
        <name>substrate</name>
    </ligand>
</feature>
<dbReference type="InterPro" id="IPR038765">
    <property type="entry name" value="Papain-like_cys_pep_sf"/>
</dbReference>
<evidence type="ECO:0000256" key="1">
    <source>
        <dbReference type="ARBA" id="ARBA00000707"/>
    </source>
</evidence>